<evidence type="ECO:0008006" key="6">
    <source>
        <dbReference type="Google" id="ProtNLM"/>
    </source>
</evidence>
<dbReference type="AlphaFoldDB" id="A0AAE0L8I8"/>
<evidence type="ECO:0000313" key="4">
    <source>
        <dbReference type="EMBL" id="KAK3275822.1"/>
    </source>
</evidence>
<reference evidence="4 5" key="1">
    <citation type="journal article" date="2015" name="Genome Biol. Evol.">
        <title>Comparative Genomics of a Bacterivorous Green Alga Reveals Evolutionary Causalities and Consequences of Phago-Mixotrophic Mode of Nutrition.</title>
        <authorList>
            <person name="Burns J.A."/>
            <person name="Paasch A."/>
            <person name="Narechania A."/>
            <person name="Kim E."/>
        </authorList>
    </citation>
    <scope>NUCLEOTIDE SEQUENCE [LARGE SCALE GENOMIC DNA]</scope>
    <source>
        <strain evidence="4 5">PLY_AMNH</strain>
    </source>
</reference>
<dbReference type="GO" id="GO:0005930">
    <property type="term" value="C:axoneme"/>
    <property type="evidence" value="ECO:0007669"/>
    <property type="project" value="UniProtKB-SubCell"/>
</dbReference>
<dbReference type="EMBL" id="LGRX02007000">
    <property type="protein sequence ID" value="KAK3275822.1"/>
    <property type="molecule type" value="Genomic_DNA"/>
</dbReference>
<name>A0AAE0L8I8_9CHLO</name>
<dbReference type="PANTHER" id="PTHR24107">
    <property type="entry name" value="YNEIN REGULATORY COMPLEX SUBUNIT 5"/>
    <property type="match status" value="1"/>
</dbReference>
<dbReference type="InterPro" id="IPR001611">
    <property type="entry name" value="Leu-rich_rpt"/>
</dbReference>
<keyword evidence="3" id="KW-0206">Cytoskeleton</keyword>
<proteinExistence type="predicted"/>
<dbReference type="SUPFAM" id="SSF52047">
    <property type="entry name" value="RNI-like"/>
    <property type="match status" value="1"/>
</dbReference>
<keyword evidence="2" id="KW-0963">Cytoplasm</keyword>
<dbReference type="Gene3D" id="3.80.10.10">
    <property type="entry name" value="Ribonuclease Inhibitor"/>
    <property type="match status" value="2"/>
</dbReference>
<dbReference type="InterPro" id="IPR032675">
    <property type="entry name" value="LRR_dom_sf"/>
</dbReference>
<accession>A0AAE0L8I8</accession>
<keyword evidence="5" id="KW-1185">Reference proteome</keyword>
<sequence>MAQPTENKAKDYVPGGPIPLPGQTGVPYVTPLKDLCVRVVAANFEARPTFGKLPALYVKRVIDLLNLDLPLELVGTLIDDEQYWKRRSCARWKNCQVAAHGNSWKQLYFERNVENALERYDPATTEINGLKRLLAYSKRFVRSINISQLPSHLDLQLLFDATASCLTTLSLTYGMMNVGMDYDRSLFGIKLSDCRALAKALERTETLTYLNLSGNLLDDEKVRMVASGMVDNLSVTHLDLSHNKVADRGVRALAKLLDSRSVIAFLDLCDNQIHTEGGRALARALRGNHSLLHLNLRLNRIGDEGGRALCDVLRSNTSLQRLNLCSNELASLTALSVAALLGTNSTLLELDVTSNNFGAEGGKQIREALEDNRTLRAMDLRLCNVGAENETAIAELIKAHCANVDYSSLGSAGTIYPSKGK</sequence>
<dbReference type="InterPro" id="IPR052410">
    <property type="entry name" value="DRC5"/>
</dbReference>
<comment type="caution">
    <text evidence="4">The sequence shown here is derived from an EMBL/GenBank/DDBJ whole genome shotgun (WGS) entry which is preliminary data.</text>
</comment>
<evidence type="ECO:0000256" key="2">
    <source>
        <dbReference type="ARBA" id="ARBA00022490"/>
    </source>
</evidence>
<dbReference type="SMART" id="SM00368">
    <property type="entry name" value="LRR_RI"/>
    <property type="match status" value="7"/>
</dbReference>
<evidence type="ECO:0000313" key="5">
    <source>
        <dbReference type="Proteomes" id="UP001190700"/>
    </source>
</evidence>
<evidence type="ECO:0000256" key="3">
    <source>
        <dbReference type="ARBA" id="ARBA00023212"/>
    </source>
</evidence>
<organism evidence="4 5">
    <name type="scientific">Cymbomonas tetramitiformis</name>
    <dbReference type="NCBI Taxonomy" id="36881"/>
    <lineage>
        <taxon>Eukaryota</taxon>
        <taxon>Viridiplantae</taxon>
        <taxon>Chlorophyta</taxon>
        <taxon>Pyramimonadophyceae</taxon>
        <taxon>Pyramimonadales</taxon>
        <taxon>Pyramimonadaceae</taxon>
        <taxon>Cymbomonas</taxon>
    </lineage>
</organism>
<protein>
    <recommendedName>
        <fullName evidence="6">T-complex-associated testis-expressed protein 1</fullName>
    </recommendedName>
</protein>
<dbReference type="Proteomes" id="UP001190700">
    <property type="component" value="Unassembled WGS sequence"/>
</dbReference>
<comment type="subcellular location">
    <subcellularLocation>
        <location evidence="1">Cytoplasm</location>
        <location evidence="1">Cytoskeleton</location>
        <location evidence="1">Cilium axoneme</location>
    </subcellularLocation>
</comment>
<dbReference type="Pfam" id="PF13516">
    <property type="entry name" value="LRR_6"/>
    <property type="match status" value="4"/>
</dbReference>
<dbReference type="PANTHER" id="PTHR24107:SF20">
    <property type="entry name" value="DYNEIN REGULATORY COMPLEX SUBUNIT 5"/>
    <property type="match status" value="1"/>
</dbReference>
<gene>
    <name evidence="4" type="ORF">CYMTET_16065</name>
</gene>
<evidence type="ECO:0000256" key="1">
    <source>
        <dbReference type="ARBA" id="ARBA00004430"/>
    </source>
</evidence>